<protein>
    <submittedName>
        <fullName evidence="2">Uncharacterized protein</fullName>
    </submittedName>
</protein>
<proteinExistence type="predicted"/>
<dbReference type="AlphaFoldDB" id="A0A224YHC1"/>
<accession>A0A224YHC1</accession>
<organism evidence="2">
    <name type="scientific">Rhipicephalus zambeziensis</name>
    <dbReference type="NCBI Taxonomy" id="60191"/>
    <lineage>
        <taxon>Eukaryota</taxon>
        <taxon>Metazoa</taxon>
        <taxon>Ecdysozoa</taxon>
        <taxon>Arthropoda</taxon>
        <taxon>Chelicerata</taxon>
        <taxon>Arachnida</taxon>
        <taxon>Acari</taxon>
        <taxon>Parasitiformes</taxon>
        <taxon>Ixodida</taxon>
        <taxon>Ixodoidea</taxon>
        <taxon>Ixodidae</taxon>
        <taxon>Rhipicephalinae</taxon>
        <taxon>Rhipicephalus</taxon>
        <taxon>Rhipicephalus</taxon>
    </lineage>
</organism>
<keyword evidence="1" id="KW-0472">Membrane</keyword>
<name>A0A224YHC1_9ACAR</name>
<keyword evidence="1" id="KW-1133">Transmembrane helix</keyword>
<evidence type="ECO:0000256" key="1">
    <source>
        <dbReference type="SAM" id="Phobius"/>
    </source>
</evidence>
<evidence type="ECO:0000313" key="2">
    <source>
        <dbReference type="EMBL" id="MAA13202.1"/>
    </source>
</evidence>
<reference evidence="2" key="1">
    <citation type="journal article" date="2017" name="Parasit. Vectors">
        <title>Sialotranscriptomics of Rhipicephalus zambeziensis reveals intricate expression profiles of secretory proteins and suggests tight temporal transcriptional regulation during blood-feeding.</title>
        <authorList>
            <person name="de Castro M.H."/>
            <person name="de Klerk D."/>
            <person name="Pienaar R."/>
            <person name="Rees D.J.G."/>
            <person name="Mans B.J."/>
        </authorList>
    </citation>
    <scope>NUCLEOTIDE SEQUENCE</scope>
    <source>
        <tissue evidence="2">Salivary glands</tissue>
    </source>
</reference>
<dbReference type="EMBL" id="GFPF01002056">
    <property type="protein sequence ID" value="MAA13202.1"/>
    <property type="molecule type" value="Transcribed_RNA"/>
</dbReference>
<sequence>MKNTLVTGIVLGIYIYNEISNITNLFLCKMKLRYKEVCVYTTFHVLLPPSSSHLCCSAQVDILAVPSGHHSDARSFMEQNKLCL</sequence>
<keyword evidence="1" id="KW-0812">Transmembrane</keyword>
<feature type="transmembrane region" description="Helical" evidence="1">
    <location>
        <begin position="6"/>
        <end position="27"/>
    </location>
</feature>